<evidence type="ECO:0000313" key="1">
    <source>
        <dbReference type="EMBL" id="SFC14014.1"/>
    </source>
</evidence>
<evidence type="ECO:0000313" key="2">
    <source>
        <dbReference type="Proteomes" id="UP000199058"/>
    </source>
</evidence>
<dbReference type="SUPFAM" id="SSF53756">
    <property type="entry name" value="UDP-Glycosyltransferase/glycogen phosphorylase"/>
    <property type="match status" value="1"/>
</dbReference>
<dbReference type="InterPro" id="IPR007554">
    <property type="entry name" value="Glycerophosphate_synth"/>
</dbReference>
<reference evidence="1 2" key="1">
    <citation type="submission" date="2016-10" db="EMBL/GenBank/DDBJ databases">
        <authorList>
            <person name="de Groot N.N."/>
        </authorList>
    </citation>
    <scope>NUCLEOTIDE SEQUENCE [LARGE SCALE GENOMIC DNA]</scope>
    <source>
        <strain evidence="1 2">DSM 18438</strain>
    </source>
</reference>
<accession>A0A1I1GQU9</accession>
<keyword evidence="1" id="KW-0808">Transferase</keyword>
<sequence length="415" mass="50039">MFNSESEKKMYNRNLLAEYKKSKAANKKRLEKLKGKEKLNILFLIIHKQMWKMDALYRAMEEDPFFNPTILVIPDFTYHKNNLHEHLKDNLRFFQEKGYRVESSYDESTQEWRKVAEFEPDILFFSYPHPMTHDNYYEKAFRNYLSCYIPYYHQTGNFLENVPQYNRLFHNMMWKIFVPSDISLETHKEYSANKGDNVVVTGYVACEPLLEPPKKDPWKVINDGKKRKRIIWASHHTFDDTHIQLSTFHLYHDFFKELAIKYKDEVQFAFKPHPLLKPKLDAHKDWGKEKADDYYKFWVEQENTQLEDGDYEDLFLTSDAMIHDCVSFIAEYHYTKKPVMYLWRNEEITKEFNKLGLAALKDCIPGKSEEAIESFIKEERSDNTNSRKFYKEHIEPYYKERPTAKIIKTIKIREH</sequence>
<dbReference type="GO" id="GO:0016020">
    <property type="term" value="C:membrane"/>
    <property type="evidence" value="ECO:0007669"/>
    <property type="project" value="InterPro"/>
</dbReference>
<organism evidence="1 2">
    <name type="scientific">Marinospirillum celere</name>
    <dbReference type="NCBI Taxonomy" id="1122252"/>
    <lineage>
        <taxon>Bacteria</taxon>
        <taxon>Pseudomonadati</taxon>
        <taxon>Pseudomonadota</taxon>
        <taxon>Gammaproteobacteria</taxon>
        <taxon>Oceanospirillales</taxon>
        <taxon>Oceanospirillaceae</taxon>
        <taxon>Marinospirillum</taxon>
    </lineage>
</organism>
<dbReference type="RefSeq" id="WP_091961674.1">
    <property type="nucleotide sequence ID" value="NZ_FOLH01000003.1"/>
</dbReference>
<dbReference type="GO" id="GO:0047355">
    <property type="term" value="F:CDP-glycerol glycerophosphotransferase activity"/>
    <property type="evidence" value="ECO:0007669"/>
    <property type="project" value="InterPro"/>
</dbReference>
<dbReference type="STRING" id="1122252.SAMN05660443_1582"/>
<name>A0A1I1GQU9_9GAMM</name>
<proteinExistence type="predicted"/>
<dbReference type="Pfam" id="PF04464">
    <property type="entry name" value="Glyphos_transf"/>
    <property type="match status" value="1"/>
</dbReference>
<dbReference type="OrthoDB" id="2334812at2"/>
<dbReference type="EMBL" id="FOLH01000003">
    <property type="protein sequence ID" value="SFC14014.1"/>
    <property type="molecule type" value="Genomic_DNA"/>
</dbReference>
<dbReference type="Proteomes" id="UP000199058">
    <property type="component" value="Unassembled WGS sequence"/>
</dbReference>
<keyword evidence="2" id="KW-1185">Reference proteome</keyword>
<dbReference type="InterPro" id="IPR043148">
    <property type="entry name" value="TagF_C"/>
</dbReference>
<protein>
    <submittedName>
        <fullName evidence="1">CDP-Glycerol:Poly(Glycerophosphate) glycerophosphotransferase</fullName>
    </submittedName>
</protein>
<dbReference type="AlphaFoldDB" id="A0A1I1GQU9"/>
<dbReference type="Gene3D" id="3.40.50.12580">
    <property type="match status" value="1"/>
</dbReference>
<gene>
    <name evidence="1" type="ORF">SAMN05660443_1582</name>
</gene>